<name>A0A812SMQ8_SYMPI</name>
<evidence type="ECO:0000313" key="2">
    <source>
        <dbReference type="EMBL" id="CAE7486767.1"/>
    </source>
</evidence>
<evidence type="ECO:0008006" key="4">
    <source>
        <dbReference type="Google" id="ProtNLM"/>
    </source>
</evidence>
<dbReference type="GO" id="GO:0009507">
    <property type="term" value="C:chloroplast"/>
    <property type="evidence" value="ECO:0007669"/>
    <property type="project" value="GOC"/>
</dbReference>
<organism evidence="2 3">
    <name type="scientific">Symbiodinium pilosum</name>
    <name type="common">Dinoflagellate</name>
    <dbReference type="NCBI Taxonomy" id="2952"/>
    <lineage>
        <taxon>Eukaryota</taxon>
        <taxon>Sar</taxon>
        <taxon>Alveolata</taxon>
        <taxon>Dinophyceae</taxon>
        <taxon>Suessiales</taxon>
        <taxon>Symbiodiniaceae</taxon>
        <taxon>Symbiodinium</taxon>
    </lineage>
</organism>
<dbReference type="PANTHER" id="PTHR21228:SF40">
    <property type="entry name" value="LD45607P"/>
    <property type="match status" value="1"/>
</dbReference>
<dbReference type="GO" id="GO:0000963">
    <property type="term" value="P:mitochondrial RNA processing"/>
    <property type="evidence" value="ECO:0007669"/>
    <property type="project" value="TreeGrafter"/>
</dbReference>
<gene>
    <name evidence="2" type="ORF">SPIL2461_LOCUS12492</name>
</gene>
<dbReference type="InterPro" id="IPR050870">
    <property type="entry name" value="FAST_kinase"/>
</dbReference>
<dbReference type="OrthoDB" id="413408at2759"/>
<protein>
    <recommendedName>
        <fullName evidence="4">FAST kinase leucine-rich domain-containing protein</fullName>
    </recommendedName>
</protein>
<dbReference type="GO" id="GO:0005759">
    <property type="term" value="C:mitochondrial matrix"/>
    <property type="evidence" value="ECO:0007669"/>
    <property type="project" value="TreeGrafter"/>
</dbReference>
<dbReference type="EMBL" id="CAJNIZ010025780">
    <property type="protein sequence ID" value="CAE7486767.1"/>
    <property type="molecule type" value="Genomic_DNA"/>
</dbReference>
<dbReference type="GO" id="GO:0035770">
    <property type="term" value="C:ribonucleoprotein granule"/>
    <property type="evidence" value="ECO:0007669"/>
    <property type="project" value="TreeGrafter"/>
</dbReference>
<keyword evidence="3" id="KW-1185">Reference proteome</keyword>
<sequence>MSRISKHLTLACEAGAVYRLLNQGVSKLELQIQKELLGAASGTSSSTPDPKTTAQILQAVRARKDQLGAVNASTALHLLAQNPGPTTGLSSTEAGLHKEVCSELLVSTVSGNAQPRDLAIAAWAAAKMNLGDVACTESALDALKTAIMASRSRLDGQDMANIGWAFVSMQPQVSMELLAALADEATNRLHQFESKHMVVLTWALAKAKVHSEDFCWSAVSETQKSRASKWMPQDISNFLWAFAVLRCEAQVPLEILAARAAELHWKQFRPQELSISMWAAYTLGVQGRGPAVRAVKRMLQHAAREIRNGGAQDFEPRHIMNAAWSLARWQRHCRLFGWPQELKPYVCRPALRVLLNVAAADLSKFAARELSRLMWAGASQSCLRLRELGPPLLQYVESTAQLAKFDVDDLVSLVTSLAWMLERLVWEAPSRRTKSKVPQQLSRVPRAPMSDTARRPGKSGTASR</sequence>
<evidence type="ECO:0000313" key="3">
    <source>
        <dbReference type="Proteomes" id="UP000649617"/>
    </source>
</evidence>
<reference evidence="2" key="1">
    <citation type="submission" date="2021-02" db="EMBL/GenBank/DDBJ databases">
        <authorList>
            <person name="Dougan E. K."/>
            <person name="Rhodes N."/>
            <person name="Thang M."/>
            <person name="Chan C."/>
        </authorList>
    </citation>
    <scope>NUCLEOTIDE SEQUENCE</scope>
</reference>
<feature type="region of interest" description="Disordered" evidence="1">
    <location>
        <begin position="433"/>
        <end position="464"/>
    </location>
</feature>
<dbReference type="GO" id="GO:1901259">
    <property type="term" value="P:chloroplast rRNA processing"/>
    <property type="evidence" value="ECO:0007669"/>
    <property type="project" value="TreeGrafter"/>
</dbReference>
<dbReference type="GO" id="GO:0044528">
    <property type="term" value="P:regulation of mitochondrial mRNA stability"/>
    <property type="evidence" value="ECO:0007669"/>
    <property type="project" value="TreeGrafter"/>
</dbReference>
<comment type="caution">
    <text evidence="2">The sequence shown here is derived from an EMBL/GenBank/DDBJ whole genome shotgun (WGS) entry which is preliminary data.</text>
</comment>
<dbReference type="AlphaFoldDB" id="A0A812SMQ8"/>
<dbReference type="Proteomes" id="UP000649617">
    <property type="component" value="Unassembled WGS sequence"/>
</dbReference>
<evidence type="ECO:0000256" key="1">
    <source>
        <dbReference type="SAM" id="MobiDB-lite"/>
    </source>
</evidence>
<dbReference type="GO" id="GO:0003723">
    <property type="term" value="F:RNA binding"/>
    <property type="evidence" value="ECO:0007669"/>
    <property type="project" value="TreeGrafter"/>
</dbReference>
<proteinExistence type="predicted"/>
<accession>A0A812SMQ8</accession>
<dbReference type="PANTHER" id="PTHR21228">
    <property type="entry name" value="FAST LEU-RICH DOMAIN-CONTAINING"/>
    <property type="match status" value="1"/>
</dbReference>